<evidence type="ECO:0000256" key="7">
    <source>
        <dbReference type="ARBA" id="ARBA00023136"/>
    </source>
</evidence>
<feature type="transmembrane region" description="Helical" evidence="8">
    <location>
        <begin position="122"/>
        <end position="145"/>
    </location>
</feature>
<reference evidence="9" key="2">
    <citation type="journal article" date="2024" name="Antonie Van Leeuwenhoek">
        <title>Roseihalotalea indica gen. nov., sp. nov., a halophilic Bacteroidetes from mesopelagic Southwest Indian Ocean with higher carbohydrate metabolic potential.</title>
        <authorList>
            <person name="Chen B."/>
            <person name="Zhang M."/>
            <person name="Lin D."/>
            <person name="Ye J."/>
            <person name="Tang K."/>
        </authorList>
    </citation>
    <scope>NUCLEOTIDE SEQUENCE</scope>
    <source>
        <strain evidence="9">TK19036</strain>
    </source>
</reference>
<feature type="transmembrane region" description="Helical" evidence="8">
    <location>
        <begin position="62"/>
        <end position="83"/>
    </location>
</feature>
<feature type="transmembrane region" description="Helical" evidence="8">
    <location>
        <begin position="198"/>
        <end position="216"/>
    </location>
</feature>
<dbReference type="Pfam" id="PF03547">
    <property type="entry name" value="Mem_trans"/>
    <property type="match status" value="1"/>
</dbReference>
<feature type="transmembrane region" description="Helical" evidence="8">
    <location>
        <begin position="280"/>
        <end position="300"/>
    </location>
</feature>
<keyword evidence="7 8" id="KW-0472">Membrane</keyword>
<protein>
    <submittedName>
        <fullName evidence="9">AEC family transporter</fullName>
    </submittedName>
</protein>
<name>A0AA49GJB0_9BACT</name>
<keyword evidence="3" id="KW-0813">Transport</keyword>
<accession>A0AA49GJB0</accession>
<dbReference type="InterPro" id="IPR038770">
    <property type="entry name" value="Na+/solute_symporter_sf"/>
</dbReference>
<evidence type="ECO:0000256" key="3">
    <source>
        <dbReference type="ARBA" id="ARBA00022448"/>
    </source>
</evidence>
<evidence type="ECO:0000256" key="5">
    <source>
        <dbReference type="ARBA" id="ARBA00022692"/>
    </source>
</evidence>
<evidence type="ECO:0000256" key="1">
    <source>
        <dbReference type="ARBA" id="ARBA00004651"/>
    </source>
</evidence>
<keyword evidence="5 8" id="KW-0812">Transmembrane</keyword>
<reference evidence="9" key="1">
    <citation type="journal article" date="2023" name="Comput. Struct. Biotechnol. J.">
        <title>Discovery of a novel marine Bacteroidetes with a rich repertoire of carbohydrate-active enzymes.</title>
        <authorList>
            <person name="Chen B."/>
            <person name="Liu G."/>
            <person name="Chen Q."/>
            <person name="Wang H."/>
            <person name="Liu L."/>
            <person name="Tang K."/>
        </authorList>
    </citation>
    <scope>NUCLEOTIDE SEQUENCE</scope>
    <source>
        <strain evidence="9">TK19036</strain>
    </source>
</reference>
<dbReference type="GO" id="GO:0055085">
    <property type="term" value="P:transmembrane transport"/>
    <property type="evidence" value="ECO:0007669"/>
    <property type="project" value="InterPro"/>
</dbReference>
<evidence type="ECO:0000313" key="9">
    <source>
        <dbReference type="EMBL" id="WKN34714.1"/>
    </source>
</evidence>
<dbReference type="InterPro" id="IPR004776">
    <property type="entry name" value="Mem_transp_PIN-like"/>
</dbReference>
<keyword evidence="4" id="KW-1003">Cell membrane</keyword>
<feature type="transmembrane region" description="Helical" evidence="8">
    <location>
        <begin position="228"/>
        <end position="247"/>
    </location>
</feature>
<proteinExistence type="inferred from homology"/>
<comment type="similarity">
    <text evidence="2">Belongs to the auxin efflux carrier (TC 2.A.69) family.</text>
</comment>
<organism evidence="9">
    <name type="scientific">Roseihalotalea indica</name>
    <dbReference type="NCBI Taxonomy" id="2867963"/>
    <lineage>
        <taxon>Bacteria</taxon>
        <taxon>Pseudomonadati</taxon>
        <taxon>Bacteroidota</taxon>
        <taxon>Cytophagia</taxon>
        <taxon>Cytophagales</taxon>
        <taxon>Catalimonadaceae</taxon>
        <taxon>Roseihalotalea</taxon>
    </lineage>
</organism>
<evidence type="ECO:0000256" key="6">
    <source>
        <dbReference type="ARBA" id="ARBA00022989"/>
    </source>
</evidence>
<dbReference type="PANTHER" id="PTHR36838:SF4">
    <property type="entry name" value="AUXIN EFFLUX CARRIER FAMILY PROTEIN"/>
    <property type="match status" value="1"/>
</dbReference>
<comment type="subcellular location">
    <subcellularLocation>
        <location evidence="1">Cell membrane</location>
        <topology evidence="1">Multi-pass membrane protein</topology>
    </subcellularLocation>
</comment>
<gene>
    <name evidence="9" type="ORF">K4G66_20275</name>
</gene>
<dbReference type="EMBL" id="CP120682">
    <property type="protein sequence ID" value="WKN34714.1"/>
    <property type="molecule type" value="Genomic_DNA"/>
</dbReference>
<evidence type="ECO:0000256" key="8">
    <source>
        <dbReference type="SAM" id="Phobius"/>
    </source>
</evidence>
<evidence type="ECO:0000256" key="2">
    <source>
        <dbReference type="ARBA" id="ARBA00010145"/>
    </source>
</evidence>
<dbReference type="PANTHER" id="PTHR36838">
    <property type="entry name" value="AUXIN EFFLUX CARRIER FAMILY PROTEIN"/>
    <property type="match status" value="1"/>
</dbReference>
<dbReference type="AlphaFoldDB" id="A0AA49GJB0"/>
<evidence type="ECO:0000256" key="4">
    <source>
        <dbReference type="ARBA" id="ARBA00022475"/>
    </source>
</evidence>
<keyword evidence="6 8" id="KW-1133">Transmembrane helix</keyword>
<dbReference type="GO" id="GO:0005886">
    <property type="term" value="C:plasma membrane"/>
    <property type="evidence" value="ECO:0007669"/>
    <property type="project" value="UniProtKB-SubCell"/>
</dbReference>
<sequence length="305" mass="31790">MIPVLGALFPVFGVVVIGLVLKRLDFPGSSFWPYADRLTYFVLFPALLIEKLAQAELNRPELIPMTLVLLLTIIIIASVIWLVKPFTGWSNAAYTSVLQGSIRPNTYVGLAGAAALFGPEGLAITAIAIASVIPLVNIISVLGFAHWLPRGTPSVSGVLRNIFTNPLIIGCIVGIVLNLTGVGLPLGTDRLIAIPGQAALPMGLLSVGAGLQIRALGKCIAPITVSSIAKLIALPGLAYGLCLLFPVEGLARGVVVLYASLPCSVSSYTLASELGGDKELIAGIITVQTLLAMITIPLLLGVTVL</sequence>
<dbReference type="Gene3D" id="1.20.1530.20">
    <property type="match status" value="1"/>
</dbReference>